<name>A0ABR4LMI7_9EURO</name>
<dbReference type="Proteomes" id="UP001610432">
    <property type="component" value="Unassembled WGS sequence"/>
</dbReference>
<keyword evidence="2" id="KW-0812">Transmembrane</keyword>
<proteinExistence type="predicted"/>
<feature type="transmembrane region" description="Helical" evidence="2">
    <location>
        <begin position="12"/>
        <end position="30"/>
    </location>
</feature>
<dbReference type="RefSeq" id="XP_070884556.1">
    <property type="nucleotide sequence ID" value="XM_071029567.1"/>
</dbReference>
<reference evidence="3 4" key="1">
    <citation type="submission" date="2024-07" db="EMBL/GenBank/DDBJ databases">
        <title>Section-level genome sequencing and comparative genomics of Aspergillus sections Usti and Cavernicolus.</title>
        <authorList>
            <consortium name="Lawrence Berkeley National Laboratory"/>
            <person name="Nybo J.L."/>
            <person name="Vesth T.C."/>
            <person name="Theobald S."/>
            <person name="Frisvad J.C."/>
            <person name="Larsen T.O."/>
            <person name="Kjaerboelling I."/>
            <person name="Rothschild-Mancinelli K."/>
            <person name="Lyhne E.K."/>
            <person name="Kogle M.E."/>
            <person name="Barry K."/>
            <person name="Clum A."/>
            <person name="Na H."/>
            <person name="Ledsgaard L."/>
            <person name="Lin J."/>
            <person name="Lipzen A."/>
            <person name="Kuo A."/>
            <person name="Riley R."/>
            <person name="Mondo S."/>
            <person name="Labutti K."/>
            <person name="Haridas S."/>
            <person name="Pangalinan J."/>
            <person name="Salamov A.A."/>
            <person name="Simmons B.A."/>
            <person name="Magnuson J.K."/>
            <person name="Chen J."/>
            <person name="Drula E."/>
            <person name="Henrissat B."/>
            <person name="Wiebenga A."/>
            <person name="Lubbers R.J."/>
            <person name="Gomes A.C."/>
            <person name="Macurrencykelacurrency M.R."/>
            <person name="Stajich J."/>
            <person name="Grigoriev I.V."/>
            <person name="Mortensen U.H."/>
            <person name="De Vries R.P."/>
            <person name="Baker S.E."/>
            <person name="Andersen M.R."/>
        </authorList>
    </citation>
    <scope>NUCLEOTIDE SEQUENCE [LARGE SCALE GENOMIC DNA]</scope>
    <source>
        <strain evidence="3 4">CBS 449.75</strain>
    </source>
</reference>
<evidence type="ECO:0000256" key="2">
    <source>
        <dbReference type="SAM" id="Phobius"/>
    </source>
</evidence>
<keyword evidence="2" id="KW-0472">Membrane</keyword>
<organism evidence="3 4">
    <name type="scientific">Aspergillus lucknowensis</name>
    <dbReference type="NCBI Taxonomy" id="176173"/>
    <lineage>
        <taxon>Eukaryota</taxon>
        <taxon>Fungi</taxon>
        <taxon>Dikarya</taxon>
        <taxon>Ascomycota</taxon>
        <taxon>Pezizomycotina</taxon>
        <taxon>Eurotiomycetes</taxon>
        <taxon>Eurotiomycetidae</taxon>
        <taxon>Eurotiales</taxon>
        <taxon>Aspergillaceae</taxon>
        <taxon>Aspergillus</taxon>
        <taxon>Aspergillus subgen. Nidulantes</taxon>
    </lineage>
</organism>
<feature type="region of interest" description="Disordered" evidence="1">
    <location>
        <begin position="34"/>
        <end position="58"/>
    </location>
</feature>
<evidence type="ECO:0000313" key="3">
    <source>
        <dbReference type="EMBL" id="KAL2865577.1"/>
    </source>
</evidence>
<protein>
    <submittedName>
        <fullName evidence="3">Uncharacterized protein</fullName>
    </submittedName>
</protein>
<feature type="compositionally biased region" description="Basic and acidic residues" evidence="1">
    <location>
        <begin position="49"/>
        <end position="58"/>
    </location>
</feature>
<evidence type="ECO:0000256" key="1">
    <source>
        <dbReference type="SAM" id="MobiDB-lite"/>
    </source>
</evidence>
<dbReference type="GeneID" id="98144639"/>
<comment type="caution">
    <text evidence="3">The sequence shown here is derived from an EMBL/GenBank/DDBJ whole genome shotgun (WGS) entry which is preliminary data.</text>
</comment>
<accession>A0ABR4LMI7</accession>
<gene>
    <name evidence="3" type="ORF">BJX67DRAFT_358419</name>
</gene>
<keyword evidence="4" id="KW-1185">Reference proteome</keyword>
<evidence type="ECO:0000313" key="4">
    <source>
        <dbReference type="Proteomes" id="UP001610432"/>
    </source>
</evidence>
<keyword evidence="2" id="KW-1133">Transmembrane helix</keyword>
<dbReference type="EMBL" id="JBFXLQ010000031">
    <property type="protein sequence ID" value="KAL2865577.1"/>
    <property type="molecule type" value="Genomic_DNA"/>
</dbReference>
<sequence length="58" mass="6181">MGGGGNNPQHLASSNTLFFFVSALSLSVLLSRPRPTPRRRALGSPKAATHPDDGVFIY</sequence>